<dbReference type="Proteomes" id="UP001234297">
    <property type="component" value="Chromosome 5"/>
</dbReference>
<gene>
    <name evidence="1" type="ORF">MRB53_018976</name>
</gene>
<name>A0ACC2M916_PERAE</name>
<protein>
    <submittedName>
        <fullName evidence="1">Uncharacterized protein</fullName>
    </submittedName>
</protein>
<proteinExistence type="predicted"/>
<dbReference type="EMBL" id="CM056813">
    <property type="protein sequence ID" value="KAJ8642282.1"/>
    <property type="molecule type" value="Genomic_DNA"/>
</dbReference>
<evidence type="ECO:0000313" key="1">
    <source>
        <dbReference type="EMBL" id="KAJ8642282.1"/>
    </source>
</evidence>
<comment type="caution">
    <text evidence="1">The sequence shown here is derived from an EMBL/GenBank/DDBJ whole genome shotgun (WGS) entry which is preliminary data.</text>
</comment>
<organism evidence="1 2">
    <name type="scientific">Persea americana</name>
    <name type="common">Avocado</name>
    <dbReference type="NCBI Taxonomy" id="3435"/>
    <lineage>
        <taxon>Eukaryota</taxon>
        <taxon>Viridiplantae</taxon>
        <taxon>Streptophyta</taxon>
        <taxon>Embryophyta</taxon>
        <taxon>Tracheophyta</taxon>
        <taxon>Spermatophyta</taxon>
        <taxon>Magnoliopsida</taxon>
        <taxon>Magnoliidae</taxon>
        <taxon>Laurales</taxon>
        <taxon>Lauraceae</taxon>
        <taxon>Persea</taxon>
    </lineage>
</organism>
<sequence>MGICYSRLERQEAVARCKARRRYMKQLVKVRRGLMEAHTSYLQSLRGTGAALLQFGNAQSHLCLQHHAPPCPTTLPPPPGSQPMSSCSADTWTSPSPRVPPASPPPSSWNFWDPFAPFPSRSATREELDAATAASQATVAPAVADVVVEEPSVVSGCSKDAAIEPETAVSMNSKDLAEIMKEIDEHFVKAADAGSHVSFLLGAPSSAFPNQRANKVHNCSKGWNPLLGSCGANSKLSGSSGVGKLGEEMKGGNVVNRSHRSTIESLYAWEKKLHKEVKNAESIKIDHEKKVAQLKKQEAKGAEHMKIEKSKKEIEKLENRILVSAQSIETISEEIIRLREAELYPQLLDLVNGLMCMWKSMYECHQVQTNAVQQLKFLLNNMSATEPTSKTHYKSTLQLEFEVQQWHSAFCNLINSQRDYIRSLTGWLRLSLFQLNHHPSNKTQQSSSIYPLSEEFQLALDRIPDKVASEGIKSFLTVIHATALQQGEEQKQKKRMEAAFKELEEKVAALQYLECKNGPHSKTDNLGSGKLQNTRDKRAEVDNLRAKAKEEKIKYEKCMNTVRVINLNNLQTEFPNMFQAMTSFSSLCVESFESVHNKLKSSDQGDDLKDSQSEKGTGG</sequence>
<keyword evidence="2" id="KW-1185">Reference proteome</keyword>
<reference evidence="1 2" key="1">
    <citation type="journal article" date="2022" name="Hortic Res">
        <title>A haplotype resolved chromosomal level avocado genome allows analysis of novel avocado genes.</title>
        <authorList>
            <person name="Nath O."/>
            <person name="Fletcher S.J."/>
            <person name="Hayward A."/>
            <person name="Shaw L.M."/>
            <person name="Masouleh A.K."/>
            <person name="Furtado A."/>
            <person name="Henry R.J."/>
            <person name="Mitter N."/>
        </authorList>
    </citation>
    <scope>NUCLEOTIDE SEQUENCE [LARGE SCALE GENOMIC DNA]</scope>
    <source>
        <strain evidence="2">cv. Hass</strain>
    </source>
</reference>
<evidence type="ECO:0000313" key="2">
    <source>
        <dbReference type="Proteomes" id="UP001234297"/>
    </source>
</evidence>
<accession>A0ACC2M916</accession>